<feature type="domain" description="GIY-YIG" evidence="1">
    <location>
        <begin position="4"/>
        <end position="87"/>
    </location>
</feature>
<dbReference type="EMBL" id="MN740936">
    <property type="protein sequence ID" value="QHU18624.1"/>
    <property type="molecule type" value="Genomic_DNA"/>
</dbReference>
<dbReference type="SMART" id="SM00465">
    <property type="entry name" value="GIYc"/>
    <property type="match status" value="1"/>
</dbReference>
<dbReference type="InterPro" id="IPR035901">
    <property type="entry name" value="GIY-YIG_endonuc_sf"/>
</dbReference>
<dbReference type="AlphaFoldDB" id="A0A6C0KQF5"/>
<evidence type="ECO:0000313" key="2">
    <source>
        <dbReference type="EMBL" id="QHU18624.1"/>
    </source>
</evidence>
<dbReference type="InterPro" id="IPR050381">
    <property type="entry name" value="SLX1_endonuclease"/>
</dbReference>
<evidence type="ECO:0000259" key="1">
    <source>
        <dbReference type="PROSITE" id="PS50164"/>
    </source>
</evidence>
<dbReference type="InterPro" id="IPR000305">
    <property type="entry name" value="GIY-YIG_endonuc"/>
</dbReference>
<dbReference type="PROSITE" id="PS50164">
    <property type="entry name" value="GIY_YIG"/>
    <property type="match status" value="1"/>
</dbReference>
<sequence>MEDETHYCYMIYTTDGSHTYVGATNDPVRRLRQHNKEIAGGAKATSIQCNRGLSWVLGCYITNIPEWRSALQIEWRWKQIGRVQFRQIKDPIERRLYALKKLLSLEKPTSHSIPYDSYPSGVPIIKWENEECKRIYDSIVIT</sequence>
<organism evidence="2">
    <name type="scientific">viral metagenome</name>
    <dbReference type="NCBI Taxonomy" id="1070528"/>
    <lineage>
        <taxon>unclassified sequences</taxon>
        <taxon>metagenomes</taxon>
        <taxon>organismal metagenomes</taxon>
    </lineage>
</organism>
<reference evidence="2" key="1">
    <citation type="journal article" date="2020" name="Nature">
        <title>Giant virus diversity and host interactions through global metagenomics.</title>
        <authorList>
            <person name="Schulz F."/>
            <person name="Roux S."/>
            <person name="Paez-Espino D."/>
            <person name="Jungbluth S."/>
            <person name="Walsh D.A."/>
            <person name="Denef V.J."/>
            <person name="McMahon K.D."/>
            <person name="Konstantinidis K.T."/>
            <person name="Eloe-Fadrosh E.A."/>
            <person name="Kyrpides N.C."/>
            <person name="Woyke T."/>
        </authorList>
    </citation>
    <scope>NUCLEOTIDE SEQUENCE</scope>
    <source>
        <strain evidence="2">GVMAG-S-3300013006-158</strain>
    </source>
</reference>
<accession>A0A6C0KQF5</accession>
<proteinExistence type="predicted"/>
<name>A0A6C0KQF5_9ZZZZ</name>
<dbReference type="PANTHER" id="PTHR20208:SF13">
    <property type="entry name" value="STRUCTURE-SPECIFIC ENDONUCLEASE SUBUNIT SLX1"/>
    <property type="match status" value="1"/>
</dbReference>
<dbReference type="PANTHER" id="PTHR20208">
    <property type="entry name" value="STRUCTURE-SPECIFIC ENDONUCLEASE SUBUNIT SLX1"/>
    <property type="match status" value="1"/>
</dbReference>
<protein>
    <recommendedName>
        <fullName evidence="1">GIY-YIG domain-containing protein</fullName>
    </recommendedName>
</protein>
<dbReference type="SUPFAM" id="SSF82771">
    <property type="entry name" value="GIY-YIG endonuclease"/>
    <property type="match status" value="1"/>
</dbReference>
<dbReference type="Pfam" id="PF01541">
    <property type="entry name" value="GIY-YIG"/>
    <property type="match status" value="1"/>
</dbReference>
<dbReference type="Gene3D" id="3.40.1440.10">
    <property type="entry name" value="GIY-YIG endonuclease"/>
    <property type="match status" value="1"/>
</dbReference>